<dbReference type="EC" id="4.3.3.7" evidence="3"/>
<comment type="similarity">
    <text evidence="2">Belongs to the DapA family.</text>
</comment>
<protein>
    <submittedName>
        <fullName evidence="3">4-hydroxy-tetrahydrodipicolinate synthase</fullName>
        <ecNumber evidence="3">4.3.3.7</ecNumber>
    </submittedName>
</protein>
<dbReference type="EMBL" id="JAGGLB010000017">
    <property type="protein sequence ID" value="MBP1993180.1"/>
    <property type="molecule type" value="Genomic_DNA"/>
</dbReference>
<dbReference type="SUPFAM" id="SSF51569">
    <property type="entry name" value="Aldolase"/>
    <property type="match status" value="1"/>
</dbReference>
<dbReference type="Proteomes" id="UP001519287">
    <property type="component" value="Unassembled WGS sequence"/>
</dbReference>
<keyword evidence="4" id="KW-1185">Reference proteome</keyword>
<dbReference type="InterPro" id="IPR002220">
    <property type="entry name" value="DapA-like"/>
</dbReference>
<evidence type="ECO:0000313" key="4">
    <source>
        <dbReference type="Proteomes" id="UP001519287"/>
    </source>
</evidence>
<dbReference type="PIRSF" id="PIRSF001365">
    <property type="entry name" value="DHDPS"/>
    <property type="match status" value="1"/>
</dbReference>
<organism evidence="3 4">
    <name type="scientific">Paenibacillus eucommiae</name>
    <dbReference type="NCBI Taxonomy" id="1355755"/>
    <lineage>
        <taxon>Bacteria</taxon>
        <taxon>Bacillati</taxon>
        <taxon>Bacillota</taxon>
        <taxon>Bacilli</taxon>
        <taxon>Bacillales</taxon>
        <taxon>Paenibacillaceae</taxon>
        <taxon>Paenibacillus</taxon>
    </lineage>
</organism>
<dbReference type="InterPro" id="IPR013785">
    <property type="entry name" value="Aldolase_TIM"/>
</dbReference>
<accession>A0ABS4J055</accession>
<reference evidence="3 4" key="1">
    <citation type="submission" date="2021-03" db="EMBL/GenBank/DDBJ databases">
        <title>Genomic Encyclopedia of Type Strains, Phase IV (KMG-IV): sequencing the most valuable type-strain genomes for metagenomic binning, comparative biology and taxonomic classification.</title>
        <authorList>
            <person name="Goeker M."/>
        </authorList>
    </citation>
    <scope>NUCLEOTIDE SEQUENCE [LARGE SCALE GENOMIC DNA]</scope>
    <source>
        <strain evidence="3 4">DSM 26048</strain>
    </source>
</reference>
<evidence type="ECO:0000256" key="2">
    <source>
        <dbReference type="PIRNR" id="PIRNR001365"/>
    </source>
</evidence>
<dbReference type="PANTHER" id="PTHR42849:SF1">
    <property type="entry name" value="N-ACETYLNEURAMINATE LYASE"/>
    <property type="match status" value="1"/>
</dbReference>
<evidence type="ECO:0000256" key="1">
    <source>
        <dbReference type="ARBA" id="ARBA00023239"/>
    </source>
</evidence>
<dbReference type="Pfam" id="PF00701">
    <property type="entry name" value="DHDPS"/>
    <property type="match status" value="1"/>
</dbReference>
<dbReference type="PANTHER" id="PTHR42849">
    <property type="entry name" value="N-ACETYLNEURAMINATE LYASE"/>
    <property type="match status" value="1"/>
</dbReference>
<dbReference type="CDD" id="cd00408">
    <property type="entry name" value="DHDPS-like"/>
    <property type="match status" value="1"/>
</dbReference>
<dbReference type="GO" id="GO:0008840">
    <property type="term" value="F:4-hydroxy-tetrahydrodipicolinate synthase activity"/>
    <property type="evidence" value="ECO:0007669"/>
    <property type="project" value="UniProtKB-EC"/>
</dbReference>
<comment type="caution">
    <text evidence="3">The sequence shown here is derived from an EMBL/GenBank/DDBJ whole genome shotgun (WGS) entry which is preliminary data.</text>
</comment>
<proteinExistence type="inferred from homology"/>
<dbReference type="SMART" id="SM01130">
    <property type="entry name" value="DHDPS"/>
    <property type="match status" value="1"/>
</dbReference>
<gene>
    <name evidence="3" type="ORF">J2Z66_004797</name>
</gene>
<dbReference type="Gene3D" id="3.20.20.70">
    <property type="entry name" value="Aldolase class I"/>
    <property type="match status" value="1"/>
</dbReference>
<sequence>MKNGFYPALGTPLDENGNVIASSLSLHVEDQIKGNAAGLLVMGSMGNQSSIKNSEYAKVAQIATEAAKGACPVFVGVMDNSIDRVLERIESLKGLNIDGVVATTPFYYGLNQSDVKRFFEGIAAASPFPVYMYDLPGVTKTKIDAGTAAQLMTVNNIVGIKTGDLPTARVLHRLQPETNPNFDILFSGLDVFDAAYGFGLTKQLDGMFSSTTPINAKLYDSLAQGDMATASQCLDDILLLRNTFISVGVFAGFSYSMNLLGFSGSFAPDYSAVLDDAQKETVKQCMTQLKLI</sequence>
<dbReference type="RefSeq" id="WP_209974799.1">
    <property type="nucleotide sequence ID" value="NZ_JAGGLB010000017.1"/>
</dbReference>
<evidence type="ECO:0000313" key="3">
    <source>
        <dbReference type="EMBL" id="MBP1993180.1"/>
    </source>
</evidence>
<keyword evidence="1 2" id="KW-0456">Lyase</keyword>
<name>A0ABS4J055_9BACL</name>
<dbReference type="PRINTS" id="PR00146">
    <property type="entry name" value="DHPICSNTHASE"/>
</dbReference>